<gene>
    <name evidence="3" type="ORF">IE81DRAFT_350420</name>
</gene>
<feature type="transmembrane region" description="Helical" evidence="2">
    <location>
        <begin position="154"/>
        <end position="178"/>
    </location>
</feature>
<feature type="transmembrane region" description="Helical" evidence="2">
    <location>
        <begin position="212"/>
        <end position="231"/>
    </location>
</feature>
<reference evidence="3 4" key="1">
    <citation type="journal article" date="2018" name="Mol. Biol. Evol.">
        <title>Broad Genomic Sampling Reveals a Smut Pathogenic Ancestry of the Fungal Clade Ustilaginomycotina.</title>
        <authorList>
            <person name="Kijpornyongpan T."/>
            <person name="Mondo S.J."/>
            <person name="Barry K."/>
            <person name="Sandor L."/>
            <person name="Lee J."/>
            <person name="Lipzen A."/>
            <person name="Pangilinan J."/>
            <person name="LaButti K."/>
            <person name="Hainaut M."/>
            <person name="Henrissat B."/>
            <person name="Grigoriev I.V."/>
            <person name="Spatafora J.W."/>
            <person name="Aime M.C."/>
        </authorList>
    </citation>
    <scope>NUCLEOTIDE SEQUENCE [LARGE SCALE GENOMIC DNA]</scope>
    <source>
        <strain evidence="3 4">MCA 4658</strain>
    </source>
</reference>
<feature type="transmembrane region" description="Helical" evidence="2">
    <location>
        <begin position="64"/>
        <end position="82"/>
    </location>
</feature>
<feature type="transmembrane region" description="Helical" evidence="2">
    <location>
        <begin position="25"/>
        <end position="43"/>
    </location>
</feature>
<keyword evidence="4" id="KW-1185">Reference proteome</keyword>
<feature type="transmembrane region" description="Helical" evidence="2">
    <location>
        <begin position="261"/>
        <end position="278"/>
    </location>
</feature>
<feature type="transmembrane region" description="Helical" evidence="2">
    <location>
        <begin position="238"/>
        <end position="255"/>
    </location>
</feature>
<keyword evidence="2" id="KW-0812">Transmembrane</keyword>
<dbReference type="AlphaFoldDB" id="A0A316VNK3"/>
<dbReference type="Proteomes" id="UP000245783">
    <property type="component" value="Unassembled WGS sequence"/>
</dbReference>
<feature type="transmembrane region" description="Helical" evidence="2">
    <location>
        <begin position="343"/>
        <end position="364"/>
    </location>
</feature>
<feature type="region of interest" description="Disordered" evidence="1">
    <location>
        <begin position="182"/>
        <end position="208"/>
    </location>
</feature>
<keyword evidence="2" id="KW-1133">Transmembrane helix</keyword>
<dbReference type="OrthoDB" id="2126185at2759"/>
<evidence type="ECO:0000256" key="1">
    <source>
        <dbReference type="SAM" id="MobiDB-lite"/>
    </source>
</evidence>
<feature type="compositionally biased region" description="Low complexity" evidence="1">
    <location>
        <begin position="182"/>
        <end position="198"/>
    </location>
</feature>
<feature type="transmembrane region" description="Helical" evidence="2">
    <location>
        <begin position="124"/>
        <end position="142"/>
    </location>
</feature>
<dbReference type="EMBL" id="KZ819490">
    <property type="protein sequence ID" value="PWN39146.1"/>
    <property type="molecule type" value="Genomic_DNA"/>
</dbReference>
<keyword evidence="2" id="KW-0472">Membrane</keyword>
<dbReference type="GeneID" id="37038404"/>
<sequence length="367" mass="39935">MRLSESSWSSSASGLLVALSSPSLLILWTYLATCAALLGWVYSKASSASGVSSKRSPLWKAGSLLSLASTWYFMLAFLRYSYVDYVNSSRTLEASTLRRLKDWLDNTRLFEQAWLRVVQGPREWWFSSEICVITTGAWTLWIRARQRQGKLRYAAAYMILGQIVAISVAAALSFLAVAEDTTDASTSPSDDSSSSSAPGKGRRPQDKRQTSAASGVLLLELVFFAAGAWAVSSPPRDLLQILTMHVFPLFLVLLPPSDAPHFTFLAMGLSIYAAALRIRNTLAVLTTLQAQETFIEALWNTFWAHPAQGSISSDHVAVSLLVSSRILLECSSSSTIRANWSGIALASLTPLLCPACTLAAWVAITHG</sequence>
<evidence type="ECO:0000313" key="4">
    <source>
        <dbReference type="Proteomes" id="UP000245783"/>
    </source>
</evidence>
<evidence type="ECO:0000313" key="3">
    <source>
        <dbReference type="EMBL" id="PWN39146.1"/>
    </source>
</evidence>
<protein>
    <submittedName>
        <fullName evidence="3">Uncharacterized protein</fullName>
    </submittedName>
</protein>
<dbReference type="InParanoid" id="A0A316VNK3"/>
<name>A0A316VNK3_9BASI</name>
<evidence type="ECO:0000256" key="2">
    <source>
        <dbReference type="SAM" id="Phobius"/>
    </source>
</evidence>
<organism evidence="3 4">
    <name type="scientific">Ceraceosorus guamensis</name>
    <dbReference type="NCBI Taxonomy" id="1522189"/>
    <lineage>
        <taxon>Eukaryota</taxon>
        <taxon>Fungi</taxon>
        <taxon>Dikarya</taxon>
        <taxon>Basidiomycota</taxon>
        <taxon>Ustilaginomycotina</taxon>
        <taxon>Exobasidiomycetes</taxon>
        <taxon>Ceraceosorales</taxon>
        <taxon>Ceraceosoraceae</taxon>
        <taxon>Ceraceosorus</taxon>
    </lineage>
</organism>
<proteinExistence type="predicted"/>
<accession>A0A316VNK3</accession>
<dbReference type="RefSeq" id="XP_025366306.1">
    <property type="nucleotide sequence ID" value="XM_025516534.1"/>
</dbReference>